<dbReference type="AlphaFoldDB" id="D4XF44"/>
<accession>D4XF44</accession>
<proteinExistence type="predicted"/>
<feature type="non-terminal residue" evidence="1">
    <location>
        <position position="1"/>
    </location>
</feature>
<evidence type="ECO:0000313" key="2">
    <source>
        <dbReference type="Proteomes" id="UP000004510"/>
    </source>
</evidence>
<dbReference type="HOGENOM" id="CLU_3300670_0_0_4"/>
<name>D4XF44_9BURK</name>
<gene>
    <name evidence="1" type="ORF">HMPREF0004_4091</name>
</gene>
<evidence type="ECO:0000313" key="1">
    <source>
        <dbReference type="EMBL" id="EFF74528.1"/>
    </source>
</evidence>
<dbReference type="EMBL" id="ADMS01000095">
    <property type="protein sequence ID" value="EFF74528.1"/>
    <property type="molecule type" value="Genomic_DNA"/>
</dbReference>
<comment type="caution">
    <text evidence="1">The sequence shown here is derived from an EMBL/GenBank/DDBJ whole genome shotgun (WGS) entry which is preliminary data.</text>
</comment>
<protein>
    <submittedName>
        <fullName evidence="1">Uncharacterized protein</fullName>
    </submittedName>
</protein>
<reference evidence="2" key="1">
    <citation type="submission" date="2010-03" db="EMBL/GenBank/DDBJ databases">
        <title>Complete sequence of Mobiluncus curtisii ATCC 43063.</title>
        <authorList>
            <person name="Muzny D."/>
            <person name="Qin X."/>
            <person name="Deng J."/>
            <person name="Jiang H."/>
            <person name="Liu Y."/>
            <person name="Qu J."/>
            <person name="Song X.-Z."/>
            <person name="Zhang L."/>
            <person name="Thornton R."/>
            <person name="Coyle M."/>
            <person name="Francisco L."/>
            <person name="Jackson L."/>
            <person name="Javaid M."/>
            <person name="Korchina V."/>
            <person name="Kovar C."/>
            <person name="Mata R."/>
            <person name="Mathew T."/>
            <person name="Ngo R."/>
            <person name="Nguyen L."/>
            <person name="Nguyen N."/>
            <person name="Okwuonu G."/>
            <person name="Ongeri F."/>
            <person name="Pham C."/>
            <person name="Simmons D."/>
            <person name="Wilczek-Boney K."/>
            <person name="Hale W."/>
            <person name="Jakkamsetti A."/>
            <person name="Pham P."/>
            <person name="Ruth R."/>
            <person name="San Lucas F."/>
            <person name="Warren J."/>
            <person name="Zhang J."/>
            <person name="Zhao Z."/>
            <person name="Zhou C."/>
            <person name="Zhu D."/>
            <person name="Lee S."/>
            <person name="Bess C."/>
            <person name="Blankenburg K."/>
            <person name="Forbes L."/>
            <person name="Fu Q."/>
            <person name="Gubbala S."/>
            <person name="Hirani K."/>
            <person name="Jayaseelan J.C."/>
            <person name="Lara F."/>
            <person name="Munidasa M."/>
            <person name="Palculict T."/>
            <person name="Patil S."/>
            <person name="Pu L.-L."/>
            <person name="Saada N."/>
            <person name="Tang L."/>
            <person name="Weissenberger G."/>
            <person name="Zhu Y."/>
            <person name="Hemphill L."/>
            <person name="Shang Y."/>
            <person name="Youmans B."/>
            <person name="Ayvaz T."/>
            <person name="Ross M."/>
            <person name="Santibanez J."/>
            <person name="Aqrawi P."/>
            <person name="Gross S."/>
            <person name="Joshi V."/>
            <person name="Fowler G."/>
            <person name="Nazareth L."/>
            <person name="Reid J."/>
            <person name="Worley K."/>
            <person name="Petrosino J."/>
            <person name="Highlander S."/>
            <person name="Gibbs R."/>
            <person name="Gibbs R."/>
        </authorList>
    </citation>
    <scope>NUCLEOTIDE SEQUENCE [LARGE SCALE GENOMIC DNA]</scope>
    <source>
        <strain evidence="2">ATCC 43553</strain>
    </source>
</reference>
<sequence>RHAFDALVFASGEVELGGLARITGDHREAIAFSGFLHNVL</sequence>
<organism evidence="1 2">
    <name type="scientific">Achromobacter piechaudii ATCC 43553</name>
    <dbReference type="NCBI Taxonomy" id="742159"/>
    <lineage>
        <taxon>Bacteria</taxon>
        <taxon>Pseudomonadati</taxon>
        <taxon>Pseudomonadota</taxon>
        <taxon>Betaproteobacteria</taxon>
        <taxon>Burkholderiales</taxon>
        <taxon>Alcaligenaceae</taxon>
        <taxon>Achromobacter</taxon>
    </lineage>
</organism>
<dbReference type="Proteomes" id="UP000004510">
    <property type="component" value="Unassembled WGS sequence"/>
</dbReference>